<dbReference type="CDD" id="cd03449">
    <property type="entry name" value="R_hydratase"/>
    <property type="match status" value="1"/>
</dbReference>
<dbReference type="InterPro" id="IPR002539">
    <property type="entry name" value="MaoC-like_dom"/>
</dbReference>
<proteinExistence type="predicted"/>
<dbReference type="Gramene" id="GBG73778">
    <property type="protein sequence ID" value="GBG73778"/>
    <property type="gene ID" value="CBR_g17117"/>
</dbReference>
<keyword evidence="3" id="KW-1185">Reference proteome</keyword>
<evidence type="ECO:0000313" key="3">
    <source>
        <dbReference type="Proteomes" id="UP000265515"/>
    </source>
</evidence>
<evidence type="ECO:0000313" key="2">
    <source>
        <dbReference type="EMBL" id="GBG73778.1"/>
    </source>
</evidence>
<dbReference type="PANTHER" id="PTHR43437:SF3">
    <property type="entry name" value="HYDROXYACYL-THIOESTER DEHYDRATASE TYPE 2, MITOCHONDRIAL"/>
    <property type="match status" value="1"/>
</dbReference>
<dbReference type="Gene3D" id="3.10.129.10">
    <property type="entry name" value="Hotdog Thioesterase"/>
    <property type="match status" value="1"/>
</dbReference>
<protein>
    <recommendedName>
        <fullName evidence="1">MaoC-like domain-containing protein</fullName>
    </recommendedName>
</protein>
<comment type="caution">
    <text evidence="2">The sequence shown here is derived from an EMBL/GenBank/DDBJ whole genome shotgun (WGS) entry which is preliminary data.</text>
</comment>
<dbReference type="SUPFAM" id="SSF54637">
    <property type="entry name" value="Thioesterase/thiol ester dehydrase-isomerase"/>
    <property type="match status" value="1"/>
</dbReference>
<dbReference type="AlphaFoldDB" id="A0A388KUU8"/>
<dbReference type="OrthoDB" id="3592703at2759"/>
<dbReference type="STRING" id="69332.A0A388KUU8"/>
<sequence length="176" mass="19229">MDGSDIGSHEQVAQSDAETLRRYDIKLGDILQLEKVFTYADVAQFGALTADFNPIHMDDAAAKQAGFSNLVVHGMLCSSLFPTVIARRYPGAVYVSQTLKFVAPVFVNEPLRAQVEVMNIANHKGRKRVTFSTKCFRRGNSLVILGDAMALIPTTVIDNARAPLGNPESNCTEEVI</sequence>
<dbReference type="PANTHER" id="PTHR43437">
    <property type="entry name" value="HYDROXYACYL-THIOESTER DEHYDRATASE TYPE 2, MITOCHONDRIAL-RELATED"/>
    <property type="match status" value="1"/>
</dbReference>
<dbReference type="GO" id="GO:0019171">
    <property type="term" value="F:(3R)-hydroxyacyl-[acyl-carrier-protein] dehydratase activity"/>
    <property type="evidence" value="ECO:0007669"/>
    <property type="project" value="TreeGrafter"/>
</dbReference>
<dbReference type="EMBL" id="BFEA01000189">
    <property type="protein sequence ID" value="GBG73778.1"/>
    <property type="molecule type" value="Genomic_DNA"/>
</dbReference>
<dbReference type="Pfam" id="PF01575">
    <property type="entry name" value="MaoC_dehydratas"/>
    <property type="match status" value="1"/>
</dbReference>
<accession>A0A388KUU8</accession>
<dbReference type="Proteomes" id="UP000265515">
    <property type="component" value="Unassembled WGS sequence"/>
</dbReference>
<dbReference type="InterPro" id="IPR029069">
    <property type="entry name" value="HotDog_dom_sf"/>
</dbReference>
<reference evidence="2 3" key="1">
    <citation type="journal article" date="2018" name="Cell">
        <title>The Chara Genome: Secondary Complexity and Implications for Plant Terrestrialization.</title>
        <authorList>
            <person name="Nishiyama T."/>
            <person name="Sakayama H."/>
            <person name="Vries J.D."/>
            <person name="Buschmann H."/>
            <person name="Saint-Marcoux D."/>
            <person name="Ullrich K.K."/>
            <person name="Haas F.B."/>
            <person name="Vanderstraeten L."/>
            <person name="Becker D."/>
            <person name="Lang D."/>
            <person name="Vosolsobe S."/>
            <person name="Rombauts S."/>
            <person name="Wilhelmsson P.K.I."/>
            <person name="Janitza P."/>
            <person name="Kern R."/>
            <person name="Heyl A."/>
            <person name="Rumpler F."/>
            <person name="Villalobos L.I.A.C."/>
            <person name="Clay J.M."/>
            <person name="Skokan R."/>
            <person name="Toyoda A."/>
            <person name="Suzuki Y."/>
            <person name="Kagoshima H."/>
            <person name="Schijlen E."/>
            <person name="Tajeshwar N."/>
            <person name="Catarino B."/>
            <person name="Hetherington A.J."/>
            <person name="Saltykova A."/>
            <person name="Bonnot C."/>
            <person name="Breuninger H."/>
            <person name="Symeonidi A."/>
            <person name="Radhakrishnan G.V."/>
            <person name="Van Nieuwerburgh F."/>
            <person name="Deforce D."/>
            <person name="Chang C."/>
            <person name="Karol K.G."/>
            <person name="Hedrich R."/>
            <person name="Ulvskov P."/>
            <person name="Glockner G."/>
            <person name="Delwiche C.F."/>
            <person name="Petrasek J."/>
            <person name="Van de Peer Y."/>
            <person name="Friml J."/>
            <person name="Beilby M."/>
            <person name="Dolan L."/>
            <person name="Kohara Y."/>
            <person name="Sugano S."/>
            <person name="Fujiyama A."/>
            <person name="Delaux P.-M."/>
            <person name="Quint M."/>
            <person name="TheiBen G."/>
            <person name="Hagemann M."/>
            <person name="Harholt J."/>
            <person name="Dunand C."/>
            <person name="Zachgo S."/>
            <person name="Langdale J."/>
            <person name="Maumus F."/>
            <person name="Straeten D.V.D."/>
            <person name="Gould S.B."/>
            <person name="Rensing S.A."/>
        </authorList>
    </citation>
    <scope>NUCLEOTIDE SEQUENCE [LARGE SCALE GENOMIC DNA]</scope>
    <source>
        <strain evidence="2 3">S276</strain>
    </source>
</reference>
<dbReference type="OMA" id="GCVFLHQ"/>
<name>A0A388KUU8_CHABU</name>
<feature type="domain" description="MaoC-like" evidence="1">
    <location>
        <begin position="35"/>
        <end position="132"/>
    </location>
</feature>
<evidence type="ECO:0000259" key="1">
    <source>
        <dbReference type="Pfam" id="PF01575"/>
    </source>
</evidence>
<organism evidence="2 3">
    <name type="scientific">Chara braunii</name>
    <name type="common">Braun's stonewort</name>
    <dbReference type="NCBI Taxonomy" id="69332"/>
    <lineage>
        <taxon>Eukaryota</taxon>
        <taxon>Viridiplantae</taxon>
        <taxon>Streptophyta</taxon>
        <taxon>Charophyceae</taxon>
        <taxon>Charales</taxon>
        <taxon>Characeae</taxon>
        <taxon>Chara</taxon>
    </lineage>
</organism>
<dbReference type="GO" id="GO:0005739">
    <property type="term" value="C:mitochondrion"/>
    <property type="evidence" value="ECO:0007669"/>
    <property type="project" value="TreeGrafter"/>
</dbReference>
<gene>
    <name evidence="2" type="ORF">CBR_g17117</name>
</gene>
<dbReference type="GO" id="GO:0006633">
    <property type="term" value="P:fatty acid biosynthetic process"/>
    <property type="evidence" value="ECO:0007669"/>
    <property type="project" value="TreeGrafter"/>
</dbReference>
<dbReference type="InterPro" id="IPR050965">
    <property type="entry name" value="UPF0336/Enoyl-CoA_hydratase"/>
</dbReference>